<protein>
    <submittedName>
        <fullName evidence="1">Uncharacterized protein</fullName>
    </submittedName>
</protein>
<dbReference type="PANTHER" id="PTHR31060">
    <property type="entry name" value="OSJNBA0011J08.25 PROTEIN-RELATED"/>
    <property type="match status" value="1"/>
</dbReference>
<dbReference type="InterPro" id="IPR038920">
    <property type="entry name" value="At3g05675-like"/>
</dbReference>
<evidence type="ECO:0000313" key="2">
    <source>
        <dbReference type="Proteomes" id="UP001174677"/>
    </source>
</evidence>
<dbReference type="EMBL" id="JARPOI010000008">
    <property type="protein sequence ID" value="KAJ9174862.1"/>
    <property type="molecule type" value="Genomic_DNA"/>
</dbReference>
<evidence type="ECO:0000313" key="1">
    <source>
        <dbReference type="EMBL" id="KAJ9174862.1"/>
    </source>
</evidence>
<proteinExistence type="predicted"/>
<dbReference type="Proteomes" id="UP001174677">
    <property type="component" value="Chromosome 8"/>
</dbReference>
<accession>A0ABQ9M3L1</accession>
<sequence length="301" mass="33287">MVIVLLYKLAILRPPCSYKLHSPPPVLLPPPMGVIETTPTALALLILRNLVTPALIRAHESLVNLGEKYKLLEFVRSFFITCFLIFLSLLHSFLPSFDLIRDHNHLLISPKTENHALTYDGDSGIARALLQILSLINDIPVSSRKYELVRSLAEKLIEENQSGDVEVLRLANRTSLSAAFERTLSQLEGTMMELGHEPVVNGGVGLGYGQVRYQLNRIFRAVRSVKEGTLGALGGRPTEGVKWSEKLAAELLWLSQKLAACGCGEEAVWRWASATNLAWFALSAEPRLQSSLVKVSGKFCC</sequence>
<keyword evidence="2" id="KW-1185">Reference proteome</keyword>
<name>A0ABQ9M3L1_HEVBR</name>
<dbReference type="PANTHER" id="PTHR31060:SF4">
    <property type="entry name" value="1,8-CINEOLE SYNTHASE"/>
    <property type="match status" value="1"/>
</dbReference>
<comment type="caution">
    <text evidence="1">The sequence shown here is derived from an EMBL/GenBank/DDBJ whole genome shotgun (WGS) entry which is preliminary data.</text>
</comment>
<gene>
    <name evidence="1" type="ORF">P3X46_013462</name>
</gene>
<organism evidence="1 2">
    <name type="scientific">Hevea brasiliensis</name>
    <name type="common">Para rubber tree</name>
    <name type="synonym">Siphonia brasiliensis</name>
    <dbReference type="NCBI Taxonomy" id="3981"/>
    <lineage>
        <taxon>Eukaryota</taxon>
        <taxon>Viridiplantae</taxon>
        <taxon>Streptophyta</taxon>
        <taxon>Embryophyta</taxon>
        <taxon>Tracheophyta</taxon>
        <taxon>Spermatophyta</taxon>
        <taxon>Magnoliopsida</taxon>
        <taxon>eudicotyledons</taxon>
        <taxon>Gunneridae</taxon>
        <taxon>Pentapetalae</taxon>
        <taxon>rosids</taxon>
        <taxon>fabids</taxon>
        <taxon>Malpighiales</taxon>
        <taxon>Euphorbiaceae</taxon>
        <taxon>Crotonoideae</taxon>
        <taxon>Micrandreae</taxon>
        <taxon>Hevea</taxon>
    </lineage>
</organism>
<reference evidence="1 2" key="1">
    <citation type="journal article" date="2023" name="Plant Biotechnol. J.">
        <title>Chromosome-level wild Hevea brasiliensis genome provides new tools for genomic-assisted breeding and valuable loci to elevate rubber yield.</title>
        <authorList>
            <person name="Cheng H."/>
            <person name="Song X."/>
            <person name="Hu Y."/>
            <person name="Wu T."/>
            <person name="Yang Q."/>
            <person name="An Z."/>
            <person name="Feng S."/>
            <person name="Deng Z."/>
            <person name="Wu W."/>
            <person name="Zeng X."/>
            <person name="Tu M."/>
            <person name="Wang X."/>
            <person name="Huang H."/>
        </authorList>
    </citation>
    <scope>NUCLEOTIDE SEQUENCE [LARGE SCALE GENOMIC DNA]</scope>
    <source>
        <strain evidence="1">MT/VB/25A 57/8</strain>
    </source>
</reference>